<evidence type="ECO:0000259" key="2">
    <source>
        <dbReference type="PROSITE" id="PS50089"/>
    </source>
</evidence>
<feature type="region of interest" description="Disordered" evidence="1">
    <location>
        <begin position="210"/>
        <end position="246"/>
    </location>
</feature>
<dbReference type="EMBL" id="MN740893">
    <property type="protein sequence ID" value="QHU16969.1"/>
    <property type="molecule type" value="Genomic_DNA"/>
</dbReference>
<dbReference type="InterPro" id="IPR001841">
    <property type="entry name" value="Znf_RING"/>
</dbReference>
<organism evidence="3">
    <name type="scientific">viral metagenome</name>
    <dbReference type="NCBI Taxonomy" id="1070528"/>
    <lineage>
        <taxon>unclassified sequences</taxon>
        <taxon>metagenomes</taxon>
        <taxon>organismal metagenomes</taxon>
    </lineage>
</organism>
<dbReference type="InterPro" id="IPR013083">
    <property type="entry name" value="Znf_RING/FYVE/PHD"/>
</dbReference>
<feature type="domain" description="RING-type" evidence="2">
    <location>
        <begin position="133"/>
        <end position="170"/>
    </location>
</feature>
<evidence type="ECO:0000313" key="3">
    <source>
        <dbReference type="EMBL" id="QHU16969.1"/>
    </source>
</evidence>
<sequence length="364" mass="42511">MLSKFAPTNVKDQKKAELAKQITDKLKTQKTYFFRPVAIDGVLCYPVIYGGRYKIVNFESIHINCFVKKGDTKQKQKYSLLFQKYRTILEALNFIEIVVSSYKIYNGDLVSKDSYDLMKLEETIVPYTDEQVCCVCNDNTTDITECKHHICLQCREQCILNDQHNCPICRKEEIMNMYYNESNLINNNEYHILQYAIEYEEEKELRHIRRTPSVEEVQQHASSSDTDNEEEEDAAAQSSHHEPQDVEVVEIMIDRTPTHYHMVIDDQIIEPPTTPENENDVVMLSDINADNIRERMYQVINHYSRMGFQQSRISTTMSYNMRNVTLTRGSDSYYPRNMSPELALEDGEVNEMAFDNGATERYVV</sequence>
<accession>A0A6C0KH68</accession>
<dbReference type="SUPFAM" id="SSF57850">
    <property type="entry name" value="RING/U-box"/>
    <property type="match status" value="1"/>
</dbReference>
<dbReference type="AlphaFoldDB" id="A0A6C0KH68"/>
<dbReference type="PROSITE" id="PS50089">
    <property type="entry name" value="ZF_RING_2"/>
    <property type="match status" value="1"/>
</dbReference>
<evidence type="ECO:0000256" key="1">
    <source>
        <dbReference type="SAM" id="MobiDB-lite"/>
    </source>
</evidence>
<dbReference type="Gene3D" id="3.30.40.10">
    <property type="entry name" value="Zinc/RING finger domain, C3HC4 (zinc finger)"/>
    <property type="match status" value="1"/>
</dbReference>
<proteinExistence type="predicted"/>
<protein>
    <recommendedName>
        <fullName evidence="2">RING-type domain-containing protein</fullName>
    </recommendedName>
</protein>
<reference evidence="3" key="1">
    <citation type="journal article" date="2020" name="Nature">
        <title>Giant virus diversity and host interactions through global metagenomics.</title>
        <authorList>
            <person name="Schulz F."/>
            <person name="Roux S."/>
            <person name="Paez-Espino D."/>
            <person name="Jungbluth S."/>
            <person name="Walsh D.A."/>
            <person name="Denef V.J."/>
            <person name="McMahon K.D."/>
            <person name="Konstantinidis K.T."/>
            <person name="Eloe-Fadrosh E.A."/>
            <person name="Kyrpides N.C."/>
            <person name="Woyke T."/>
        </authorList>
    </citation>
    <scope>NUCLEOTIDE SEQUENCE</scope>
    <source>
        <strain evidence="3">GVMAG-S-3300012000-53</strain>
    </source>
</reference>
<name>A0A6C0KH68_9ZZZZ</name>